<dbReference type="Gene3D" id="3.30.1330.30">
    <property type="match status" value="1"/>
</dbReference>
<dbReference type="SUPFAM" id="SSF55315">
    <property type="entry name" value="L30e-like"/>
    <property type="match status" value="1"/>
</dbReference>
<sequence>MPGSSQRRGAIRKKPKGNPTAGSGGRVRQGLEGRGPTPPAEERTKHPAYKRAKAKERAAKRAPARGRGGDRKGTTEPTPEWVYGRNPVVEALRAGVPASALYVAEGTERDPRLKEAMLIAVEHGIALLEVTRLEMDRLTSGGAHQGLAIQIPAYEYAHPDDLLRRALDAGDVPLIVALDGVTDPRNLGAITRSAAAFGAHGVLVPERRTASMSASAWKTSAGAAARIPVARATNLNRALKAYRDAGLTVIGLDMDGDVELSELEVATEPLVLVVGSEGKGLGRLIRENCDQIVSIAMTSSTESLNAGIAGGVALYEIARRRSA</sequence>
<dbReference type="Proteomes" id="UP001589890">
    <property type="component" value="Unassembled WGS sequence"/>
</dbReference>
<evidence type="ECO:0000256" key="3">
    <source>
        <dbReference type="ARBA" id="ARBA00022679"/>
    </source>
</evidence>
<protein>
    <submittedName>
        <fullName evidence="6">23S rRNA (Guanosine(2251)-2'-O)-methyltransferase RlmB</fullName>
    </submittedName>
</protein>
<dbReference type="SUPFAM" id="SSF75217">
    <property type="entry name" value="alpha/beta knot"/>
    <property type="match status" value="1"/>
</dbReference>
<keyword evidence="7" id="KW-1185">Reference proteome</keyword>
<dbReference type="InterPro" id="IPR029028">
    <property type="entry name" value="Alpha/beta_knot_MTases"/>
</dbReference>
<dbReference type="Gene3D" id="3.40.1280.10">
    <property type="match status" value="1"/>
</dbReference>
<dbReference type="NCBIfam" id="TIGR00186">
    <property type="entry name" value="rRNA_methyl_3"/>
    <property type="match status" value="1"/>
</dbReference>
<name>A0ABV6QFY4_9ACTN</name>
<evidence type="ECO:0000256" key="1">
    <source>
        <dbReference type="ARBA" id="ARBA00007228"/>
    </source>
</evidence>
<dbReference type="Pfam" id="PF00588">
    <property type="entry name" value="SpoU_methylase"/>
    <property type="match status" value="1"/>
</dbReference>
<dbReference type="PANTHER" id="PTHR46429:SF1">
    <property type="entry name" value="23S RRNA (GUANOSINE-2'-O-)-METHYLTRANSFERASE RLMB"/>
    <property type="match status" value="1"/>
</dbReference>
<dbReference type="InterPro" id="IPR013123">
    <property type="entry name" value="SpoU_subst-bd"/>
</dbReference>
<dbReference type="InterPro" id="IPR029064">
    <property type="entry name" value="Ribosomal_eL30-like_sf"/>
</dbReference>
<dbReference type="InterPro" id="IPR029026">
    <property type="entry name" value="tRNA_m1G_MTases_N"/>
</dbReference>
<feature type="domain" description="RNA 2-O ribose methyltransferase substrate binding" evidence="5">
    <location>
        <begin position="81"/>
        <end position="157"/>
    </location>
</feature>
<dbReference type="InterPro" id="IPR001537">
    <property type="entry name" value="SpoU_MeTrfase"/>
</dbReference>
<reference evidence="6 7" key="1">
    <citation type="submission" date="2024-09" db="EMBL/GenBank/DDBJ databases">
        <authorList>
            <person name="Sun Q."/>
            <person name="Mori K."/>
        </authorList>
    </citation>
    <scope>NUCLEOTIDE SEQUENCE [LARGE SCALE GENOMIC DNA]</scope>
    <source>
        <strain evidence="6 7">CGMCC 1.15906</strain>
    </source>
</reference>
<evidence type="ECO:0000256" key="4">
    <source>
        <dbReference type="SAM" id="MobiDB-lite"/>
    </source>
</evidence>
<organism evidence="6 7">
    <name type="scientific">Kribbella deserti</name>
    <dbReference type="NCBI Taxonomy" id="1926257"/>
    <lineage>
        <taxon>Bacteria</taxon>
        <taxon>Bacillati</taxon>
        <taxon>Actinomycetota</taxon>
        <taxon>Actinomycetes</taxon>
        <taxon>Propionibacteriales</taxon>
        <taxon>Kribbellaceae</taxon>
        <taxon>Kribbella</taxon>
    </lineage>
</organism>
<evidence type="ECO:0000313" key="7">
    <source>
        <dbReference type="Proteomes" id="UP001589890"/>
    </source>
</evidence>
<dbReference type="RefSeq" id="WP_380044254.1">
    <property type="nucleotide sequence ID" value="NZ_JBHLTC010000006.1"/>
</dbReference>
<dbReference type="SMART" id="SM00967">
    <property type="entry name" value="SpoU_sub_bind"/>
    <property type="match status" value="1"/>
</dbReference>
<accession>A0ABV6QFY4</accession>
<keyword evidence="3" id="KW-0808">Transferase</keyword>
<feature type="compositionally biased region" description="Basic residues" evidence="4">
    <location>
        <begin position="46"/>
        <end position="64"/>
    </location>
</feature>
<dbReference type="PANTHER" id="PTHR46429">
    <property type="entry name" value="23S RRNA (GUANOSINE-2'-O-)-METHYLTRANSFERASE RLMB"/>
    <property type="match status" value="1"/>
</dbReference>
<evidence type="ECO:0000313" key="6">
    <source>
        <dbReference type="EMBL" id="MFC0623548.1"/>
    </source>
</evidence>
<dbReference type="CDD" id="cd18103">
    <property type="entry name" value="SpoU-like_RlmB"/>
    <property type="match status" value="1"/>
</dbReference>
<dbReference type="InterPro" id="IPR004441">
    <property type="entry name" value="rRNA_MeTrfase_TrmH"/>
</dbReference>
<evidence type="ECO:0000256" key="2">
    <source>
        <dbReference type="ARBA" id="ARBA00022603"/>
    </source>
</evidence>
<comment type="caution">
    <text evidence="6">The sequence shown here is derived from an EMBL/GenBank/DDBJ whole genome shotgun (WGS) entry which is preliminary data.</text>
</comment>
<dbReference type="Pfam" id="PF08032">
    <property type="entry name" value="SpoU_sub_bind"/>
    <property type="match status" value="1"/>
</dbReference>
<proteinExistence type="inferred from homology"/>
<gene>
    <name evidence="6" type="primary">rlmB</name>
    <name evidence="6" type="ORF">ACFFGN_05700</name>
</gene>
<dbReference type="EMBL" id="JBHLTC010000006">
    <property type="protein sequence ID" value="MFC0623548.1"/>
    <property type="molecule type" value="Genomic_DNA"/>
</dbReference>
<evidence type="ECO:0000259" key="5">
    <source>
        <dbReference type="SMART" id="SM00967"/>
    </source>
</evidence>
<feature type="region of interest" description="Disordered" evidence="4">
    <location>
        <begin position="1"/>
        <end position="81"/>
    </location>
</feature>
<comment type="similarity">
    <text evidence="1">Belongs to the class IV-like SAM-binding methyltransferase superfamily. RNA methyltransferase TrmH family.</text>
</comment>
<keyword evidence="2" id="KW-0489">Methyltransferase</keyword>